<organism evidence="2 3">
    <name type="scientific">Prorocentrum cordatum</name>
    <dbReference type="NCBI Taxonomy" id="2364126"/>
    <lineage>
        <taxon>Eukaryota</taxon>
        <taxon>Sar</taxon>
        <taxon>Alveolata</taxon>
        <taxon>Dinophyceae</taxon>
        <taxon>Prorocentrales</taxon>
        <taxon>Prorocentraceae</taxon>
        <taxon>Prorocentrum</taxon>
    </lineage>
</organism>
<keyword evidence="3" id="KW-1185">Reference proteome</keyword>
<keyword evidence="1" id="KW-1133">Transmembrane helix</keyword>
<keyword evidence="1" id="KW-0472">Membrane</keyword>
<keyword evidence="1" id="KW-0812">Transmembrane</keyword>
<evidence type="ECO:0000313" key="3">
    <source>
        <dbReference type="Proteomes" id="UP001189429"/>
    </source>
</evidence>
<comment type="caution">
    <text evidence="2">The sequence shown here is derived from an EMBL/GenBank/DDBJ whole genome shotgun (WGS) entry which is preliminary data.</text>
</comment>
<evidence type="ECO:0000313" key="2">
    <source>
        <dbReference type="EMBL" id="CAK0825773.1"/>
    </source>
</evidence>
<sequence length="132" mass="14157">MPSMTFLCAPERAKSTVADTAIGLPVSFLVAQLLILVLGAEWGSFWCFTTSLLVFLALVEPCIARYWGHDLPTIIDNGVQEADGQSEAIGKTLFTDDSASATKLDVEPPELLATLGVGAHRAEEDHELDALL</sequence>
<protein>
    <recommendedName>
        <fullName evidence="4">Solute carrier family 40 protein</fullName>
    </recommendedName>
</protein>
<evidence type="ECO:0000256" key="1">
    <source>
        <dbReference type="SAM" id="Phobius"/>
    </source>
</evidence>
<feature type="transmembrane region" description="Helical" evidence="1">
    <location>
        <begin position="20"/>
        <end position="38"/>
    </location>
</feature>
<evidence type="ECO:0008006" key="4">
    <source>
        <dbReference type="Google" id="ProtNLM"/>
    </source>
</evidence>
<name>A0ABN9S464_9DINO</name>
<dbReference type="EMBL" id="CAUYUJ010009075">
    <property type="protein sequence ID" value="CAK0825773.1"/>
    <property type="molecule type" value="Genomic_DNA"/>
</dbReference>
<accession>A0ABN9S464</accession>
<feature type="transmembrane region" description="Helical" evidence="1">
    <location>
        <begin position="45"/>
        <end position="67"/>
    </location>
</feature>
<reference evidence="2" key="1">
    <citation type="submission" date="2023-10" db="EMBL/GenBank/DDBJ databases">
        <authorList>
            <person name="Chen Y."/>
            <person name="Shah S."/>
            <person name="Dougan E. K."/>
            <person name="Thang M."/>
            <person name="Chan C."/>
        </authorList>
    </citation>
    <scope>NUCLEOTIDE SEQUENCE [LARGE SCALE GENOMIC DNA]</scope>
</reference>
<proteinExistence type="predicted"/>
<dbReference type="Proteomes" id="UP001189429">
    <property type="component" value="Unassembled WGS sequence"/>
</dbReference>
<gene>
    <name evidence="2" type="ORF">PCOR1329_LOCUS25817</name>
</gene>